<dbReference type="PANTHER" id="PTHR48094:SF12">
    <property type="entry name" value="PARKINSON DISEASE PROTEIN 7 HOMOLOG"/>
    <property type="match status" value="1"/>
</dbReference>
<keyword evidence="3" id="KW-1185">Reference proteome</keyword>
<gene>
    <name evidence="2" type="primary">yajL</name>
    <name evidence="2" type="ORF">CAGA_01120</name>
</gene>
<dbReference type="PANTHER" id="PTHR48094">
    <property type="entry name" value="PROTEIN/NUCLEIC ACID DEGLYCASE DJ-1-RELATED"/>
    <property type="match status" value="1"/>
</dbReference>
<name>A0A4Z0YCU5_9FIRM</name>
<proteinExistence type="predicted"/>
<dbReference type="Gene3D" id="3.40.50.880">
    <property type="match status" value="1"/>
</dbReference>
<organism evidence="2 3">
    <name type="scientific">Caproiciproducens galactitolivorans</name>
    <dbReference type="NCBI Taxonomy" id="642589"/>
    <lineage>
        <taxon>Bacteria</taxon>
        <taxon>Bacillati</taxon>
        <taxon>Bacillota</taxon>
        <taxon>Clostridia</taxon>
        <taxon>Eubacteriales</taxon>
        <taxon>Acutalibacteraceae</taxon>
        <taxon>Caproiciproducens</taxon>
    </lineage>
</organism>
<evidence type="ECO:0000313" key="3">
    <source>
        <dbReference type="Proteomes" id="UP000297714"/>
    </source>
</evidence>
<dbReference type="EMBL" id="SRMQ01000001">
    <property type="protein sequence ID" value="TGJ77718.1"/>
    <property type="molecule type" value="Genomic_DNA"/>
</dbReference>
<dbReference type="SUPFAM" id="SSF52317">
    <property type="entry name" value="Class I glutamine amidotransferase-like"/>
    <property type="match status" value="1"/>
</dbReference>
<dbReference type="InterPro" id="IPR050325">
    <property type="entry name" value="Prot/Nucl_acid_deglycase"/>
</dbReference>
<dbReference type="AlphaFoldDB" id="A0A4Z0YCU5"/>
<evidence type="ECO:0000313" key="2">
    <source>
        <dbReference type="EMBL" id="TGJ77718.1"/>
    </source>
</evidence>
<evidence type="ECO:0000259" key="1">
    <source>
        <dbReference type="Pfam" id="PF01965"/>
    </source>
</evidence>
<dbReference type="RefSeq" id="WP_135656652.1">
    <property type="nucleotide sequence ID" value="NZ_JAJUFJ010000010.1"/>
</dbReference>
<accession>A0A4Z0YCU5</accession>
<dbReference type="Pfam" id="PF01965">
    <property type="entry name" value="DJ-1_PfpI"/>
    <property type="match status" value="1"/>
</dbReference>
<dbReference type="InterPro" id="IPR006287">
    <property type="entry name" value="DJ-1"/>
</dbReference>
<dbReference type="InterPro" id="IPR029062">
    <property type="entry name" value="Class_I_gatase-like"/>
</dbReference>
<feature type="domain" description="DJ-1/PfpI" evidence="1">
    <location>
        <begin position="2"/>
        <end position="160"/>
    </location>
</feature>
<reference evidence="2 3" key="1">
    <citation type="submission" date="2019-04" db="EMBL/GenBank/DDBJ databases">
        <authorList>
            <person name="Poehlein A."/>
            <person name="Bengelsdorf F.R."/>
            <person name="Duerre P."/>
            <person name="Daniel R."/>
        </authorList>
    </citation>
    <scope>NUCLEOTIDE SEQUENCE [LARGE SCALE GENOMIC DNA]</scope>
    <source>
        <strain evidence="2 3">BS-1</strain>
    </source>
</reference>
<protein>
    <submittedName>
        <fullName evidence="2">Chaperone protein YajL</fullName>
    </submittedName>
</protein>
<dbReference type="CDD" id="cd03135">
    <property type="entry name" value="GATase1_DJ-1"/>
    <property type="match status" value="1"/>
</dbReference>
<comment type="caution">
    <text evidence="2">The sequence shown here is derived from an EMBL/GenBank/DDBJ whole genome shotgun (WGS) entry which is preliminary data.</text>
</comment>
<dbReference type="OrthoDB" id="9800516at2"/>
<dbReference type="GO" id="GO:0005737">
    <property type="term" value="C:cytoplasm"/>
    <property type="evidence" value="ECO:0007669"/>
    <property type="project" value="TreeGrafter"/>
</dbReference>
<dbReference type="NCBIfam" id="TIGR01383">
    <property type="entry name" value="not_thiJ"/>
    <property type="match status" value="1"/>
</dbReference>
<dbReference type="Proteomes" id="UP000297714">
    <property type="component" value="Unassembled WGS sequence"/>
</dbReference>
<sequence length="179" mass="19054">MIYLFLANGFEEIEALATVDVLRRASLDVVTVGVGGKRITGSHKIEVTVDVEEKDVSFDGLDMVILPGGVPGTPNLEKSKVVREVLRHCEEHKKYIAAICAAPSILGHMGLLKGHAACCFPGYETELDAQTVSMDPVCVSGKIITARGAGVAVEFALAIVGELLGSEKSKSLRKSMQCI</sequence>
<dbReference type="InterPro" id="IPR002818">
    <property type="entry name" value="DJ-1/PfpI"/>
</dbReference>